<dbReference type="InterPro" id="IPR043129">
    <property type="entry name" value="ATPase_NBD"/>
</dbReference>
<evidence type="ECO:0000313" key="3">
    <source>
        <dbReference type="Proteomes" id="UP000075583"/>
    </source>
</evidence>
<name>A0A150XSU5_ROSEK</name>
<dbReference type="STRING" id="279360.MB14_00010"/>
<dbReference type="InterPro" id="IPR022496">
    <property type="entry name" value="T6A_TsaB"/>
</dbReference>
<dbReference type="InterPro" id="IPR000905">
    <property type="entry name" value="Gcp-like_dom"/>
</dbReference>
<dbReference type="GO" id="GO:0002949">
    <property type="term" value="P:tRNA threonylcarbamoyladenosine modification"/>
    <property type="evidence" value="ECO:0007669"/>
    <property type="project" value="InterPro"/>
</dbReference>
<dbReference type="RefSeq" id="WP_062587401.1">
    <property type="nucleotide sequence ID" value="NZ_LQZQ01000001.1"/>
</dbReference>
<dbReference type="Proteomes" id="UP000075583">
    <property type="component" value="Unassembled WGS sequence"/>
</dbReference>
<dbReference type="OrthoDB" id="9784166at2"/>
<sequence length="228" mass="25045">MPKILSIETSTTVCSVALTTDGNTLASQKLFLEKSHSTLLTVVIEQIMKQVGMEMSELDAIAVSKGPGSYTGLRIGVSTAKGLCYALDKPLIAVNTLLAMANEVNRQNHSGALLCPMIDARRMEVYTALYDGELNELKKTSAKILEENSFYETLMHNQVLFFGNGAGKFKDLKTNVSNAIFIENITPSAWSVGLLANQAFLKGDFEDVAYFEPFYLKDFVATKPKRVL</sequence>
<dbReference type="Pfam" id="PF00814">
    <property type="entry name" value="TsaD"/>
    <property type="match status" value="1"/>
</dbReference>
<evidence type="ECO:0000313" key="2">
    <source>
        <dbReference type="EMBL" id="KYG81817.1"/>
    </source>
</evidence>
<gene>
    <name evidence="2" type="ORF">MB14_00010</name>
</gene>
<dbReference type="GO" id="GO:0005829">
    <property type="term" value="C:cytosol"/>
    <property type="evidence" value="ECO:0007669"/>
    <property type="project" value="TreeGrafter"/>
</dbReference>
<dbReference type="EMBL" id="LQZQ01000001">
    <property type="protein sequence ID" value="KYG81817.1"/>
    <property type="molecule type" value="Genomic_DNA"/>
</dbReference>
<dbReference type="SUPFAM" id="SSF53067">
    <property type="entry name" value="Actin-like ATPase domain"/>
    <property type="match status" value="2"/>
</dbReference>
<protein>
    <submittedName>
        <fullName evidence="2">tRNA threonylcarbamoyladenosine biosynthesis protein TsaB</fullName>
    </submittedName>
</protein>
<keyword evidence="3" id="KW-1185">Reference proteome</keyword>
<evidence type="ECO:0000259" key="1">
    <source>
        <dbReference type="Pfam" id="PF00814"/>
    </source>
</evidence>
<dbReference type="Gene3D" id="3.30.420.40">
    <property type="match status" value="2"/>
</dbReference>
<dbReference type="PANTHER" id="PTHR11735">
    <property type="entry name" value="TRNA N6-ADENOSINE THREONYLCARBAMOYLTRANSFERASE"/>
    <property type="match status" value="1"/>
</dbReference>
<dbReference type="PANTHER" id="PTHR11735:SF11">
    <property type="entry name" value="TRNA THREONYLCARBAMOYLADENOSINE BIOSYNTHESIS PROTEIN TSAB"/>
    <property type="match status" value="1"/>
</dbReference>
<reference evidence="2" key="1">
    <citation type="submission" date="2016-01" db="EMBL/GenBank/DDBJ databases">
        <title>Genome sequencing of Roseivirga ehrenbergii KMM 6017.</title>
        <authorList>
            <person name="Selvaratnam C."/>
            <person name="Thevarajoo S."/>
            <person name="Goh K.M."/>
            <person name="Ee R."/>
            <person name="Chan K.-G."/>
            <person name="Chong C.S."/>
        </authorList>
    </citation>
    <scope>NUCLEOTIDE SEQUENCE [LARGE SCALE GENOMIC DNA]</scope>
    <source>
        <strain evidence="2">KMM 6017</strain>
    </source>
</reference>
<feature type="domain" description="Gcp-like" evidence="1">
    <location>
        <begin position="33"/>
        <end position="221"/>
    </location>
</feature>
<proteinExistence type="predicted"/>
<accession>A0A150XSU5</accession>
<dbReference type="CDD" id="cd24032">
    <property type="entry name" value="ASKHA_NBD_TsaB"/>
    <property type="match status" value="1"/>
</dbReference>
<organism evidence="2 3">
    <name type="scientific">Roseivirga ehrenbergii (strain DSM 102268 / JCM 13514 / KCTC 12282 / NCIMB 14502 / KMM 6017)</name>
    <dbReference type="NCBI Taxonomy" id="279360"/>
    <lineage>
        <taxon>Bacteria</taxon>
        <taxon>Pseudomonadati</taxon>
        <taxon>Bacteroidota</taxon>
        <taxon>Cytophagia</taxon>
        <taxon>Cytophagales</taxon>
        <taxon>Roseivirgaceae</taxon>
        <taxon>Roseivirga</taxon>
    </lineage>
</organism>
<dbReference type="NCBIfam" id="TIGR03725">
    <property type="entry name" value="T6A_YeaZ"/>
    <property type="match status" value="1"/>
</dbReference>
<comment type="caution">
    <text evidence="2">The sequence shown here is derived from an EMBL/GenBank/DDBJ whole genome shotgun (WGS) entry which is preliminary data.</text>
</comment>
<dbReference type="AlphaFoldDB" id="A0A150XSU5"/>